<protein>
    <submittedName>
        <fullName evidence="4">Sortase A</fullName>
    </submittedName>
</protein>
<sequence length="313" mass="32997">MRPFRPTRRAVRGAVAVAVLTILGAGTMLYPAGASWFSQLEQSQLTQEYSVERGTEGAAVEREALVHARAYNDTLPGGAIGDPQDPSSADGTGEIAEQYRSLLANDANGVMARIRIPSIGVDLPVYHGTMEETLRAGIGHLFGSSLPVGGVGTHSVLTGHRGLPESVLFTDLDKVVVDDLIQIDVEGETLTYRIISSEVFDPADTDPLLPVVGRDLVTLVTCTPLGINSQRIFVTAERVANPPADDPALVMPEIPGKPWWTVALAGAFALGAIVVTGTSRPRAPLQPVQGRHGRGRAGQHAEPASIAPASIIV</sequence>
<dbReference type="Proteomes" id="UP000275456">
    <property type="component" value="Unassembled WGS sequence"/>
</dbReference>
<dbReference type="CDD" id="cd05827">
    <property type="entry name" value="Sortase_C"/>
    <property type="match status" value="1"/>
</dbReference>
<feature type="compositionally biased region" description="Low complexity" evidence="3">
    <location>
        <begin position="298"/>
        <end position="313"/>
    </location>
</feature>
<keyword evidence="5" id="KW-1185">Reference proteome</keyword>
<proteinExistence type="predicted"/>
<dbReference type="AlphaFoldDB" id="A0A3N2AQG8"/>
<evidence type="ECO:0000256" key="1">
    <source>
        <dbReference type="ARBA" id="ARBA00022801"/>
    </source>
</evidence>
<organism evidence="4 5">
    <name type="scientific">Agrococcus jenensis</name>
    <dbReference type="NCBI Taxonomy" id="46353"/>
    <lineage>
        <taxon>Bacteria</taxon>
        <taxon>Bacillati</taxon>
        <taxon>Actinomycetota</taxon>
        <taxon>Actinomycetes</taxon>
        <taxon>Micrococcales</taxon>
        <taxon>Microbacteriaceae</taxon>
        <taxon>Agrococcus</taxon>
    </lineage>
</organism>
<dbReference type="InterPro" id="IPR005754">
    <property type="entry name" value="Sortase"/>
</dbReference>
<dbReference type="NCBIfam" id="NF033745">
    <property type="entry name" value="class_C_sortase"/>
    <property type="match status" value="1"/>
</dbReference>
<keyword evidence="1" id="KW-0378">Hydrolase</keyword>
<feature type="active site" description="Proton donor/acceptor" evidence="2">
    <location>
        <position position="160"/>
    </location>
</feature>
<evidence type="ECO:0000313" key="4">
    <source>
        <dbReference type="EMBL" id="ROR65289.1"/>
    </source>
</evidence>
<dbReference type="Pfam" id="PF04203">
    <property type="entry name" value="Sortase"/>
    <property type="match status" value="1"/>
</dbReference>
<dbReference type="SUPFAM" id="SSF63817">
    <property type="entry name" value="Sortase"/>
    <property type="match status" value="1"/>
</dbReference>
<reference evidence="4 5" key="1">
    <citation type="submission" date="2018-11" db="EMBL/GenBank/DDBJ databases">
        <title>Sequencing the genomes of 1000 actinobacteria strains.</title>
        <authorList>
            <person name="Klenk H.-P."/>
        </authorList>
    </citation>
    <scope>NUCLEOTIDE SEQUENCE [LARGE SCALE GENOMIC DNA]</scope>
    <source>
        <strain evidence="4 5">DSM 9580</strain>
    </source>
</reference>
<dbReference type="GO" id="GO:0016787">
    <property type="term" value="F:hydrolase activity"/>
    <property type="evidence" value="ECO:0007669"/>
    <property type="project" value="UniProtKB-KW"/>
</dbReference>
<evidence type="ECO:0000313" key="5">
    <source>
        <dbReference type="Proteomes" id="UP000275456"/>
    </source>
</evidence>
<evidence type="ECO:0000256" key="2">
    <source>
        <dbReference type="PIRSR" id="PIRSR605754-1"/>
    </source>
</evidence>
<feature type="region of interest" description="Disordered" evidence="3">
    <location>
        <begin position="281"/>
        <end position="313"/>
    </location>
</feature>
<accession>A0A3N2AQG8</accession>
<dbReference type="OrthoDB" id="5242161at2"/>
<feature type="active site" description="Acyl-thioester intermediate" evidence="2">
    <location>
        <position position="222"/>
    </location>
</feature>
<dbReference type="InterPro" id="IPR023365">
    <property type="entry name" value="Sortase_dom-sf"/>
</dbReference>
<dbReference type="Gene3D" id="2.40.260.10">
    <property type="entry name" value="Sortase"/>
    <property type="match status" value="1"/>
</dbReference>
<dbReference type="NCBIfam" id="TIGR01076">
    <property type="entry name" value="sortase_fam"/>
    <property type="match status" value="1"/>
</dbReference>
<dbReference type="InterPro" id="IPR042002">
    <property type="entry name" value="Sortase_C"/>
</dbReference>
<gene>
    <name evidence="4" type="ORF">EDD26_0655</name>
</gene>
<dbReference type="RefSeq" id="WP_148058681.1">
    <property type="nucleotide sequence ID" value="NZ_RKHJ01000001.1"/>
</dbReference>
<comment type="caution">
    <text evidence="4">The sequence shown here is derived from an EMBL/GenBank/DDBJ whole genome shotgun (WGS) entry which is preliminary data.</text>
</comment>
<name>A0A3N2AQG8_9MICO</name>
<evidence type="ECO:0000256" key="3">
    <source>
        <dbReference type="SAM" id="MobiDB-lite"/>
    </source>
</evidence>
<dbReference type="EMBL" id="RKHJ01000001">
    <property type="protein sequence ID" value="ROR65289.1"/>
    <property type="molecule type" value="Genomic_DNA"/>
</dbReference>